<dbReference type="EMBL" id="JAGPNL010000007">
    <property type="protein sequence ID" value="MBQ0829384.1"/>
    <property type="molecule type" value="Genomic_DNA"/>
</dbReference>
<accession>A0A940XJ73</accession>
<evidence type="ECO:0000256" key="1">
    <source>
        <dbReference type="SAM" id="MobiDB-lite"/>
    </source>
</evidence>
<name>A0A940XJ73_9ACTN</name>
<feature type="compositionally biased region" description="Low complexity" evidence="1">
    <location>
        <begin position="45"/>
        <end position="54"/>
    </location>
</feature>
<organism evidence="2 3">
    <name type="scientific">Streptomyces tagetis</name>
    <dbReference type="NCBI Taxonomy" id="2820809"/>
    <lineage>
        <taxon>Bacteria</taxon>
        <taxon>Bacillati</taxon>
        <taxon>Actinomycetota</taxon>
        <taxon>Actinomycetes</taxon>
        <taxon>Kitasatosporales</taxon>
        <taxon>Streptomycetaceae</taxon>
        <taxon>Streptomyces</taxon>
    </lineage>
</organism>
<gene>
    <name evidence="2" type="ORF">J5Y05_23245</name>
</gene>
<comment type="caution">
    <text evidence="2">The sequence shown here is derived from an EMBL/GenBank/DDBJ whole genome shotgun (WGS) entry which is preliminary data.</text>
</comment>
<feature type="compositionally biased region" description="Polar residues" evidence="1">
    <location>
        <begin position="55"/>
        <end position="68"/>
    </location>
</feature>
<dbReference type="AlphaFoldDB" id="A0A940XJ73"/>
<evidence type="ECO:0000313" key="3">
    <source>
        <dbReference type="Proteomes" id="UP000677875"/>
    </source>
</evidence>
<proteinExistence type="predicted"/>
<sequence length="68" mass="6816">MTAADEELTPWERAFLAGPGDPRGYQPQGGADAPEEPPEPPPGPAGASPSGTAEQQPPTGNAQHGLSA</sequence>
<feature type="region of interest" description="Disordered" evidence="1">
    <location>
        <begin position="1"/>
        <end position="68"/>
    </location>
</feature>
<reference evidence="2" key="1">
    <citation type="submission" date="2021-04" db="EMBL/GenBank/DDBJ databases">
        <title>Genome seq and assembly of Streptomyces sp. RG38.</title>
        <authorList>
            <person name="Chhetri G."/>
        </authorList>
    </citation>
    <scope>NUCLEOTIDE SEQUENCE</scope>
    <source>
        <strain evidence="2">RG38</strain>
    </source>
</reference>
<evidence type="ECO:0000313" key="2">
    <source>
        <dbReference type="EMBL" id="MBQ0829384.1"/>
    </source>
</evidence>
<dbReference type="RefSeq" id="WP_210875002.1">
    <property type="nucleotide sequence ID" value="NZ_JAGPNL010000007.1"/>
</dbReference>
<protein>
    <submittedName>
        <fullName evidence="2">Uncharacterized protein</fullName>
    </submittedName>
</protein>
<dbReference type="Proteomes" id="UP000677875">
    <property type="component" value="Unassembled WGS sequence"/>
</dbReference>
<keyword evidence="3" id="KW-1185">Reference proteome</keyword>